<evidence type="ECO:0000313" key="1">
    <source>
        <dbReference type="EMBL" id="KAJ4848693.1"/>
    </source>
</evidence>
<dbReference type="GO" id="GO:0016020">
    <property type="term" value="C:membrane"/>
    <property type="evidence" value="ECO:0007669"/>
    <property type="project" value="TreeGrafter"/>
</dbReference>
<name>A0A9Q0GFI4_9ROSI</name>
<reference evidence="1" key="1">
    <citation type="submission" date="2022-02" db="EMBL/GenBank/DDBJ databases">
        <authorList>
            <person name="Henning P.M."/>
            <person name="McCubbin A.G."/>
            <person name="Shore J.S."/>
        </authorList>
    </citation>
    <scope>NUCLEOTIDE SEQUENCE</scope>
    <source>
        <strain evidence="1">F60SS</strain>
        <tissue evidence="1">Leaves</tissue>
    </source>
</reference>
<dbReference type="Proteomes" id="UP001141552">
    <property type="component" value="Unassembled WGS sequence"/>
</dbReference>
<evidence type="ECO:0000313" key="2">
    <source>
        <dbReference type="Proteomes" id="UP001141552"/>
    </source>
</evidence>
<dbReference type="AlphaFoldDB" id="A0A9Q0GFI4"/>
<keyword evidence="2" id="KW-1185">Reference proteome</keyword>
<reference evidence="1" key="2">
    <citation type="journal article" date="2023" name="Plants (Basel)">
        <title>Annotation of the Turnera subulata (Passifloraceae) Draft Genome Reveals the S-Locus Evolved after the Divergence of Turneroideae from Passifloroideae in a Stepwise Manner.</title>
        <authorList>
            <person name="Henning P.M."/>
            <person name="Roalson E.H."/>
            <person name="Mir W."/>
            <person name="McCubbin A.G."/>
            <person name="Shore J.S."/>
        </authorList>
    </citation>
    <scope>NUCLEOTIDE SEQUENCE</scope>
    <source>
        <strain evidence="1">F60SS</strain>
    </source>
</reference>
<dbReference type="PANTHER" id="PTHR32251:SF23">
    <property type="entry name" value="3-OXO-5-ALPHA-STEROID 4-DEHYDROGENASE (DUF1295)"/>
    <property type="match status" value="1"/>
</dbReference>
<dbReference type="Pfam" id="PF06966">
    <property type="entry name" value="DUF1295"/>
    <property type="match status" value="1"/>
</dbReference>
<accession>A0A9Q0GFI4</accession>
<comment type="caution">
    <text evidence="1">The sequence shown here is derived from an EMBL/GenBank/DDBJ whole genome shotgun (WGS) entry which is preliminary data.</text>
</comment>
<organism evidence="1 2">
    <name type="scientific">Turnera subulata</name>
    <dbReference type="NCBI Taxonomy" id="218843"/>
    <lineage>
        <taxon>Eukaryota</taxon>
        <taxon>Viridiplantae</taxon>
        <taxon>Streptophyta</taxon>
        <taxon>Embryophyta</taxon>
        <taxon>Tracheophyta</taxon>
        <taxon>Spermatophyta</taxon>
        <taxon>Magnoliopsida</taxon>
        <taxon>eudicotyledons</taxon>
        <taxon>Gunneridae</taxon>
        <taxon>Pentapetalae</taxon>
        <taxon>rosids</taxon>
        <taxon>fabids</taxon>
        <taxon>Malpighiales</taxon>
        <taxon>Passifloraceae</taxon>
        <taxon>Turnera</taxon>
    </lineage>
</organism>
<dbReference type="InterPro" id="IPR010721">
    <property type="entry name" value="UstE-like"/>
</dbReference>
<dbReference type="PANTHER" id="PTHR32251">
    <property type="entry name" value="3-OXO-5-ALPHA-STEROID 4-DEHYDROGENASE"/>
    <property type="match status" value="1"/>
</dbReference>
<dbReference type="EMBL" id="JAKUCV010000837">
    <property type="protein sequence ID" value="KAJ4848693.1"/>
    <property type="molecule type" value="Genomic_DNA"/>
</dbReference>
<dbReference type="OrthoDB" id="201504at2759"/>
<proteinExistence type="predicted"/>
<sequence>MSPSVMPLLSLHCGRGALTILSSCSASSSSSTSMCSLVDLLFLLCMIDLYWTVIPHPLAQYTLWRSRIVMAMTWVWDLRLAHNYFRREKWQWAAREDWRFNDMRSQYGKYWWWISFFSVYLSQQVA</sequence>
<protein>
    <submittedName>
        <fullName evidence="1">Uncharacterized protein</fullName>
    </submittedName>
</protein>
<gene>
    <name evidence="1" type="ORF">Tsubulata_044446</name>
</gene>